<dbReference type="AlphaFoldDB" id="A0A813RVU9"/>
<organism evidence="6 7">
    <name type="scientific">Rotaria sordida</name>
    <dbReference type="NCBI Taxonomy" id="392033"/>
    <lineage>
        <taxon>Eukaryota</taxon>
        <taxon>Metazoa</taxon>
        <taxon>Spiralia</taxon>
        <taxon>Gnathifera</taxon>
        <taxon>Rotifera</taxon>
        <taxon>Eurotatoria</taxon>
        <taxon>Bdelloidea</taxon>
        <taxon>Philodinida</taxon>
        <taxon>Philodinidae</taxon>
        <taxon>Rotaria</taxon>
    </lineage>
</organism>
<evidence type="ECO:0000256" key="2">
    <source>
        <dbReference type="ARBA" id="ARBA00022737"/>
    </source>
</evidence>
<dbReference type="Pfam" id="PF01344">
    <property type="entry name" value="Kelch_1"/>
    <property type="match status" value="3"/>
</dbReference>
<dbReference type="SUPFAM" id="SSF54695">
    <property type="entry name" value="POZ domain"/>
    <property type="match status" value="1"/>
</dbReference>
<dbReference type="EMBL" id="CAJNOL010000047">
    <property type="protein sequence ID" value="CAF0786535.1"/>
    <property type="molecule type" value="Genomic_DNA"/>
</dbReference>
<dbReference type="SMART" id="SM00225">
    <property type="entry name" value="BTB"/>
    <property type="match status" value="1"/>
</dbReference>
<dbReference type="InterPro" id="IPR011333">
    <property type="entry name" value="SKP1/BTB/POZ_sf"/>
</dbReference>
<dbReference type="PANTHER" id="PTHR45632">
    <property type="entry name" value="LD33804P"/>
    <property type="match status" value="1"/>
</dbReference>
<reference evidence="6" key="1">
    <citation type="submission" date="2021-02" db="EMBL/GenBank/DDBJ databases">
        <authorList>
            <person name="Nowell W R."/>
        </authorList>
    </citation>
    <scope>NUCLEOTIDE SEQUENCE</scope>
</reference>
<dbReference type="InterPro" id="IPR015915">
    <property type="entry name" value="Kelch-typ_b-propeller"/>
</dbReference>
<feature type="domain" description="BTB" evidence="4">
    <location>
        <begin position="47"/>
        <end position="115"/>
    </location>
</feature>
<evidence type="ECO:0000313" key="7">
    <source>
        <dbReference type="Proteomes" id="UP000663870"/>
    </source>
</evidence>
<dbReference type="Pfam" id="PF00651">
    <property type="entry name" value="BTB"/>
    <property type="match status" value="1"/>
</dbReference>
<dbReference type="InterPro" id="IPR000210">
    <property type="entry name" value="BTB/POZ_dom"/>
</dbReference>
<dbReference type="Gene3D" id="3.30.710.10">
    <property type="entry name" value="Potassium Channel Kv1.1, Chain A"/>
    <property type="match status" value="1"/>
</dbReference>
<evidence type="ECO:0000256" key="1">
    <source>
        <dbReference type="ARBA" id="ARBA00022441"/>
    </source>
</evidence>
<proteinExistence type="predicted"/>
<dbReference type="InterPro" id="IPR006652">
    <property type="entry name" value="Kelch_1"/>
</dbReference>
<accession>A0A813RVU9</accession>
<dbReference type="Pfam" id="PF07707">
    <property type="entry name" value="BACK"/>
    <property type="match status" value="1"/>
</dbReference>
<sequence>MDDDEQTITDSTNKTISELDLRTKKAYQFKTSVLERLREQRNSREFCDLVLCAENEKFNVHKCVLVASSDYFEAMISRSGMQEATADTIELKDITANGLRAVLDFIYTGELSLSIENIAEVLRAVTHLQVHHAIKLCEDFLIEETTVDNCIDVLSLADLFSIPVLEKINKFVLRNFPKVALNEGFKRLTYEQILYLIRSNEFRLYPEIKVFDMCVEWLKSDGENRMIYASSLMEHVRFQTMKPEEFNDLVMSHCFMKTDPNCIRYAFEAYSYFSLPNRQYCSTSSRSKIRNEASLVCVNESMYILNKHDDVWEYMCNSLATWRTLSQKFAVVNNFLYACGGYSENNRETTNACYRFDPRTGLWSEIARLCEKRQFFSLAGSNECLVAVGGVYGDKGNFYATHPCSTAIEVYNIEKDQWRTLACTDLPILKWPGACVAENFAFVIGGKHTDGLNHRLSENSYMVDLESGHVTISAAPLTVRFNPTVFYQNKRLILFGGEDDKYRLAPCIEMYDLITNQWTEIATIPVSHSYQCISSSSIMGDKIHYLLEEHDGPSSESYILKSSYFDIEKRTFERSVQLPHPSTLASKWCSLVFPQQFLDGCQTFDNHESHHHHHNHHHHHHPHYNNYPSDNAPRHSLGEISSGGDVSTSSTNSASNSPMIYQRHRYYPEHHHHRTCSN</sequence>
<gene>
    <name evidence="6" type="ORF">JXQ802_LOCUS3510</name>
    <name evidence="5" type="ORF">PYM288_LOCUS3354</name>
</gene>
<feature type="compositionally biased region" description="Low complexity" evidence="3">
    <location>
        <begin position="647"/>
        <end position="657"/>
    </location>
</feature>
<evidence type="ECO:0000313" key="6">
    <source>
        <dbReference type="EMBL" id="CAF0786535.1"/>
    </source>
</evidence>
<dbReference type="SMART" id="SM00875">
    <property type="entry name" value="BACK"/>
    <property type="match status" value="1"/>
</dbReference>
<dbReference type="InterPro" id="IPR011705">
    <property type="entry name" value="BACK"/>
</dbReference>
<keyword evidence="2" id="KW-0677">Repeat</keyword>
<keyword evidence="7" id="KW-1185">Reference proteome</keyword>
<dbReference type="PROSITE" id="PS50097">
    <property type="entry name" value="BTB"/>
    <property type="match status" value="1"/>
</dbReference>
<keyword evidence="1" id="KW-0880">Kelch repeat</keyword>
<dbReference type="SUPFAM" id="SSF117281">
    <property type="entry name" value="Kelch motif"/>
    <property type="match status" value="1"/>
</dbReference>
<evidence type="ECO:0000259" key="4">
    <source>
        <dbReference type="PROSITE" id="PS50097"/>
    </source>
</evidence>
<dbReference type="EMBL" id="CAJNOH010000025">
    <property type="protein sequence ID" value="CAF0775793.1"/>
    <property type="molecule type" value="Genomic_DNA"/>
</dbReference>
<evidence type="ECO:0000256" key="3">
    <source>
        <dbReference type="SAM" id="MobiDB-lite"/>
    </source>
</evidence>
<dbReference type="Gene3D" id="1.25.40.420">
    <property type="match status" value="1"/>
</dbReference>
<evidence type="ECO:0000313" key="5">
    <source>
        <dbReference type="EMBL" id="CAF0775793.1"/>
    </source>
</evidence>
<dbReference type="PANTHER" id="PTHR45632:SF3">
    <property type="entry name" value="KELCH-LIKE PROTEIN 32"/>
    <property type="match status" value="1"/>
</dbReference>
<dbReference type="Proteomes" id="UP000663870">
    <property type="component" value="Unassembled WGS sequence"/>
</dbReference>
<protein>
    <recommendedName>
        <fullName evidence="4">BTB domain-containing protein</fullName>
    </recommendedName>
</protein>
<comment type="caution">
    <text evidence="6">The sequence shown here is derived from an EMBL/GenBank/DDBJ whole genome shotgun (WGS) entry which is preliminary data.</text>
</comment>
<dbReference type="Proteomes" id="UP000663854">
    <property type="component" value="Unassembled WGS sequence"/>
</dbReference>
<dbReference type="Gene3D" id="2.120.10.80">
    <property type="entry name" value="Kelch-type beta propeller"/>
    <property type="match status" value="1"/>
</dbReference>
<name>A0A813RVU9_9BILA</name>
<feature type="compositionally biased region" description="Basic residues" evidence="3">
    <location>
        <begin position="609"/>
        <end position="623"/>
    </location>
</feature>
<feature type="region of interest" description="Disordered" evidence="3">
    <location>
        <begin position="608"/>
        <end position="658"/>
    </location>
</feature>